<evidence type="ECO:0000313" key="1">
    <source>
        <dbReference type="EMBL" id="MRG83209.1"/>
    </source>
</evidence>
<dbReference type="RefSeq" id="WP_153706011.1">
    <property type="nucleotide sequence ID" value="NZ_JAFFPO010000015.1"/>
</dbReference>
<reference evidence="1 2" key="1">
    <citation type="submission" date="2019-11" db="EMBL/GenBank/DDBJ databases">
        <title>Draft genome sequence of 12 host-associated Lactobacillus reuteri rodent strains.</title>
        <authorList>
            <person name="Zhang S."/>
            <person name="Ozcam M."/>
            <person name="Van Pijkeren J.P."/>
        </authorList>
    </citation>
    <scope>NUCLEOTIDE SEQUENCE [LARGE SCALE GENOMIC DNA]</scope>
    <source>
        <strain evidence="1 2">L1604-1</strain>
    </source>
</reference>
<name>A0AB36ADH4_LIMRT</name>
<sequence length="73" mass="8188">MKTTKLITTLSVLAFAGAIAYKASKQRHLTSIKYCSMKKPSNQSKDKINSEENVGRHWVDGGQVIDDDSVHYF</sequence>
<organism evidence="1 2">
    <name type="scientific">Limosilactobacillus reuteri</name>
    <name type="common">Lactobacillus reuteri</name>
    <dbReference type="NCBI Taxonomy" id="1598"/>
    <lineage>
        <taxon>Bacteria</taxon>
        <taxon>Bacillati</taxon>
        <taxon>Bacillota</taxon>
        <taxon>Bacilli</taxon>
        <taxon>Lactobacillales</taxon>
        <taxon>Lactobacillaceae</taxon>
        <taxon>Limosilactobacillus</taxon>
    </lineage>
</organism>
<gene>
    <name evidence="1" type="ORF">GIX80_02195</name>
</gene>
<accession>A0AB36ADH4</accession>
<dbReference type="Proteomes" id="UP000441557">
    <property type="component" value="Unassembled WGS sequence"/>
</dbReference>
<proteinExistence type="predicted"/>
<dbReference type="AlphaFoldDB" id="A0AB36ADH4"/>
<dbReference type="EMBL" id="WJMZ01000002">
    <property type="protein sequence ID" value="MRG83209.1"/>
    <property type="molecule type" value="Genomic_DNA"/>
</dbReference>
<evidence type="ECO:0000313" key="2">
    <source>
        <dbReference type="Proteomes" id="UP000441557"/>
    </source>
</evidence>
<comment type="caution">
    <text evidence="1">The sequence shown here is derived from an EMBL/GenBank/DDBJ whole genome shotgun (WGS) entry which is preliminary data.</text>
</comment>
<evidence type="ECO:0008006" key="3">
    <source>
        <dbReference type="Google" id="ProtNLM"/>
    </source>
</evidence>
<protein>
    <recommendedName>
        <fullName evidence="3">Methanol dehydrogenase</fullName>
    </recommendedName>
</protein>